<dbReference type="HOGENOM" id="CLU_002706_49_0_1"/>
<feature type="repeat" description="PPR" evidence="3">
    <location>
        <begin position="403"/>
        <end position="437"/>
    </location>
</feature>
<feature type="compositionally biased region" description="Low complexity" evidence="4">
    <location>
        <begin position="1"/>
        <end position="20"/>
    </location>
</feature>
<feature type="repeat" description="PPR" evidence="3">
    <location>
        <begin position="336"/>
        <end position="370"/>
    </location>
</feature>
<dbReference type="InterPro" id="IPR002885">
    <property type="entry name" value="PPR_rpt"/>
</dbReference>
<keyword evidence="2" id="KW-0809">Transit peptide</keyword>
<proteinExistence type="predicted"/>
<dbReference type="NCBIfam" id="TIGR00756">
    <property type="entry name" value="PPR"/>
    <property type="match status" value="7"/>
</dbReference>
<feature type="repeat" description="PPR" evidence="3">
    <location>
        <begin position="438"/>
        <end position="472"/>
    </location>
</feature>
<evidence type="ECO:0000256" key="1">
    <source>
        <dbReference type="ARBA" id="ARBA00022737"/>
    </source>
</evidence>
<evidence type="ECO:0000256" key="4">
    <source>
        <dbReference type="SAM" id="MobiDB-lite"/>
    </source>
</evidence>
<dbReference type="AlphaFoldDB" id="J3KV95"/>
<keyword evidence="1" id="KW-0677">Repeat</keyword>
<feature type="repeat" description="PPR" evidence="3">
    <location>
        <begin position="231"/>
        <end position="265"/>
    </location>
</feature>
<dbReference type="Pfam" id="PF13041">
    <property type="entry name" value="PPR_2"/>
    <property type="match status" value="5"/>
</dbReference>
<feature type="repeat" description="PPR" evidence="3">
    <location>
        <begin position="266"/>
        <end position="300"/>
    </location>
</feature>
<reference evidence="5" key="1">
    <citation type="submission" date="2015-06" db="UniProtKB">
        <authorList>
            <consortium name="EnsemblPlants"/>
        </authorList>
    </citation>
    <scope>IDENTIFICATION</scope>
</reference>
<dbReference type="SUPFAM" id="SSF48452">
    <property type="entry name" value="TPR-like"/>
    <property type="match status" value="1"/>
</dbReference>
<protein>
    <recommendedName>
        <fullName evidence="7">Pentacotripeptide-repeat region of PRORP domain-containing protein</fullName>
    </recommendedName>
</protein>
<dbReference type="Gene3D" id="1.25.40.10">
    <property type="entry name" value="Tetratricopeptide repeat domain"/>
    <property type="match status" value="5"/>
</dbReference>
<evidence type="ECO:0000313" key="6">
    <source>
        <dbReference type="Proteomes" id="UP000006038"/>
    </source>
</evidence>
<dbReference type="PANTHER" id="PTHR47933">
    <property type="entry name" value="PENTATRICOPEPTIDE REPEAT-CONTAINING PROTEIN 1, MITOCHONDRIAL"/>
    <property type="match status" value="1"/>
</dbReference>
<feature type="repeat" description="PPR" evidence="3">
    <location>
        <begin position="196"/>
        <end position="230"/>
    </location>
</feature>
<evidence type="ECO:0000313" key="5">
    <source>
        <dbReference type="EnsemblPlants" id="OB0131G10010.1"/>
    </source>
</evidence>
<feature type="repeat" description="PPR" evidence="3">
    <location>
        <begin position="94"/>
        <end position="128"/>
    </location>
</feature>
<dbReference type="Pfam" id="PF01535">
    <property type="entry name" value="PPR"/>
    <property type="match status" value="1"/>
</dbReference>
<sequence>MVSSASTASLLLPLPSCSSSEESDDGKPLPPLTAQEASSPPPSQLKRRRGRLERDYNVAMKALALSGDVDEVLAVFAELRRSLADAGDGGAAPNVLCYNTLVNALAEAGRTEEALRALDEMLASGVAPNASSHNILIKMHARRSEFDLAWELIHKSEMEPDAATYSTLIAGLCRVGKVAEAWGVLDWMLEKNCLPMVHTYTPIVQAYCREGRIEEAKLLMVEMERLGCLPNVVTYNVLIRALCDSGRFDEVEQILVDSRTKDWNPSTVTYNIYMNGLCKKGKTKEALEQLDVMLGEGMDPTAYTLSILLNCLCHDSRLLDAIYLLERSTELKWHAGVVAYNTVMSRLCEMGKWMSILKLLTDMIKKGIEPNTRTFNILIHSLCVVGKFSLAKSLIQSEGFAADVVTYNTLLHWSYHCGKLTGANRLISAMEEKNIALDEVTYTIIIDGLCREGKFDAATGYFLKSLKIGLSMDVLTVLLNRLACADRIWEIHRIFDEKDFIPDHLVFNLTIRTLCRASYCHYRDFYKLNLILDKMLERK</sequence>
<dbReference type="Gramene" id="OB0131G10010.1">
    <property type="protein sequence ID" value="OB0131G10010.1"/>
    <property type="gene ID" value="OB0131G10010"/>
</dbReference>
<dbReference type="EnsemblPlants" id="OB0131G10010.1">
    <property type="protein sequence ID" value="OB0131G10010.1"/>
    <property type="gene ID" value="OB0131G10010"/>
</dbReference>
<dbReference type="InterPro" id="IPR051240">
    <property type="entry name" value="Mito_RNA-Proc/Resp"/>
</dbReference>
<name>J3KV95_ORYBR</name>
<feature type="region of interest" description="Disordered" evidence="4">
    <location>
        <begin position="1"/>
        <end position="50"/>
    </location>
</feature>
<accession>J3KV95</accession>
<keyword evidence="6" id="KW-1185">Reference proteome</keyword>
<dbReference type="PROSITE" id="PS51375">
    <property type="entry name" value="PPR"/>
    <property type="match status" value="8"/>
</dbReference>
<feature type="repeat" description="PPR" evidence="3">
    <location>
        <begin position="161"/>
        <end position="195"/>
    </location>
</feature>
<dbReference type="OMA" id="CHYRTFY"/>
<dbReference type="GO" id="GO:0003729">
    <property type="term" value="F:mRNA binding"/>
    <property type="evidence" value="ECO:0007669"/>
    <property type="project" value="TreeGrafter"/>
</dbReference>
<evidence type="ECO:0000256" key="2">
    <source>
        <dbReference type="ARBA" id="ARBA00022946"/>
    </source>
</evidence>
<dbReference type="PANTHER" id="PTHR47933:SF11">
    <property type="entry name" value="PENTATRICOPEPTIDE REPEAT-CONTAINING PROTEIN 2"/>
    <property type="match status" value="1"/>
</dbReference>
<dbReference type="Pfam" id="PF12854">
    <property type="entry name" value="PPR_1"/>
    <property type="match status" value="1"/>
</dbReference>
<organism evidence="5">
    <name type="scientific">Oryza brachyantha</name>
    <name type="common">malo sina</name>
    <dbReference type="NCBI Taxonomy" id="4533"/>
    <lineage>
        <taxon>Eukaryota</taxon>
        <taxon>Viridiplantae</taxon>
        <taxon>Streptophyta</taxon>
        <taxon>Embryophyta</taxon>
        <taxon>Tracheophyta</taxon>
        <taxon>Spermatophyta</taxon>
        <taxon>Magnoliopsida</taxon>
        <taxon>Liliopsida</taxon>
        <taxon>Poales</taxon>
        <taxon>Poaceae</taxon>
        <taxon>BOP clade</taxon>
        <taxon>Oryzoideae</taxon>
        <taxon>Oryzeae</taxon>
        <taxon>Oryzinae</taxon>
        <taxon>Oryza</taxon>
    </lineage>
</organism>
<dbReference type="InterPro" id="IPR011990">
    <property type="entry name" value="TPR-like_helical_dom_sf"/>
</dbReference>
<evidence type="ECO:0008006" key="7">
    <source>
        <dbReference type="Google" id="ProtNLM"/>
    </source>
</evidence>
<dbReference type="Proteomes" id="UP000006038">
    <property type="component" value="Unassembled WGS sequence"/>
</dbReference>
<evidence type="ECO:0000256" key="3">
    <source>
        <dbReference type="PROSITE-ProRule" id="PRU00708"/>
    </source>
</evidence>
<dbReference type="eggNOG" id="KOG4197">
    <property type="taxonomic scope" value="Eukaryota"/>
</dbReference>